<gene>
    <name evidence="1" type="ORF">BV394_10045</name>
</gene>
<evidence type="ECO:0000313" key="1">
    <source>
        <dbReference type="EMBL" id="APX91096.1"/>
    </source>
</evidence>
<dbReference type="EMBL" id="CP019124">
    <property type="protein sequence ID" value="APX91096.1"/>
    <property type="molecule type" value="Genomic_DNA"/>
</dbReference>
<dbReference type="OrthoDB" id="9809144at2"/>
<dbReference type="SUPFAM" id="SSF51261">
    <property type="entry name" value="Duplicated hybrid motif"/>
    <property type="match status" value="1"/>
</dbReference>
<dbReference type="Gene3D" id="2.70.70.10">
    <property type="entry name" value="Glucose Permease (Domain IIA)"/>
    <property type="match status" value="1"/>
</dbReference>
<dbReference type="Proteomes" id="UP000187266">
    <property type="component" value="Chromosome"/>
</dbReference>
<protein>
    <submittedName>
        <fullName evidence="1">Peptidase M23</fullName>
    </submittedName>
</protein>
<dbReference type="AlphaFoldDB" id="A0A1U7DM59"/>
<organism evidence="1 2">
    <name type="scientific">Brevirhabdus pacifica</name>
    <dbReference type="NCBI Taxonomy" id="1267768"/>
    <lineage>
        <taxon>Bacteria</taxon>
        <taxon>Pseudomonadati</taxon>
        <taxon>Pseudomonadota</taxon>
        <taxon>Alphaproteobacteria</taxon>
        <taxon>Rhodobacterales</taxon>
        <taxon>Paracoccaceae</taxon>
        <taxon>Brevirhabdus</taxon>
    </lineage>
</organism>
<name>A0A1U7DM59_9RHOB</name>
<dbReference type="RefSeq" id="WP_076981113.1">
    <property type="nucleotide sequence ID" value="NZ_CP019124.1"/>
</dbReference>
<evidence type="ECO:0000313" key="2">
    <source>
        <dbReference type="Proteomes" id="UP000187266"/>
    </source>
</evidence>
<sequence length="367" mass="39320">MASGQADPAITAQRAAQMLERAAIALTEAEGARDRVRALSEAVRGYEEGLIALREGLRQATLRERVLVMRLDAKREEVARLLGALQTIQRAPAPLLLLHPSGPVGTARSGMILSEITPALQSQARTLGAELSELQVLRLLQESAAATLSEGLDGAQKARIALSRAVADRTDLPRRFAADPAALARLAESSQTLDSFADGLSRQEVTALESGAGEAEAPDRFAGARGRLPLPVDGKLLRRFEEADAAGVRRPGIVLATRPRALVTSPWPATIRYRGPLLDYGNVMILEPAADFLLVIAGLKEVYGEVGEIIPAGAPIGLMGGEAPEERDFLTVGVKDDGGSREETLYMEVRQANVPMDPADWFRLTEE</sequence>
<dbReference type="InterPro" id="IPR011055">
    <property type="entry name" value="Dup_hybrid_motif"/>
</dbReference>
<keyword evidence="2" id="KW-1185">Reference proteome</keyword>
<reference evidence="1 2" key="1">
    <citation type="submission" date="2017-01" db="EMBL/GenBank/DDBJ databases">
        <title>Genomic analysis of Xuhuaishuia manganoxidans DY6-4.</title>
        <authorList>
            <person name="Wang X."/>
        </authorList>
    </citation>
    <scope>NUCLEOTIDE SEQUENCE [LARGE SCALE GENOMIC DNA]</scope>
    <source>
        <strain evidence="1 2">DY6-4</strain>
    </source>
</reference>
<proteinExistence type="predicted"/>
<dbReference type="STRING" id="1267768.BV394_10045"/>
<accession>A0A1U7DM59</accession>